<protein>
    <submittedName>
        <fullName evidence="2">Uncharacterized protein</fullName>
    </submittedName>
</protein>
<evidence type="ECO:0000313" key="3">
    <source>
        <dbReference type="Proteomes" id="UP001165082"/>
    </source>
</evidence>
<reference evidence="2" key="1">
    <citation type="submission" date="2022-07" db="EMBL/GenBank/DDBJ databases">
        <title>Genome analysis of Parmales, a sister group of diatoms, reveals the evolutionary specialization of diatoms from phago-mixotrophs to photoautotrophs.</title>
        <authorList>
            <person name="Ban H."/>
            <person name="Sato S."/>
            <person name="Yoshikawa S."/>
            <person name="Kazumasa Y."/>
            <person name="Nakamura Y."/>
            <person name="Ichinomiya M."/>
            <person name="Saitoh K."/>
            <person name="Sato N."/>
            <person name="Blanc-Mathieu R."/>
            <person name="Endo H."/>
            <person name="Kuwata A."/>
            <person name="Ogata H."/>
        </authorList>
    </citation>
    <scope>NUCLEOTIDE SEQUENCE</scope>
</reference>
<proteinExistence type="predicted"/>
<dbReference type="SUPFAM" id="SSF81296">
    <property type="entry name" value="E set domains"/>
    <property type="match status" value="1"/>
</dbReference>
<comment type="caution">
    <text evidence="2">The sequence shown here is derived from an EMBL/GenBank/DDBJ whole genome shotgun (WGS) entry which is preliminary data.</text>
</comment>
<dbReference type="EMBL" id="BRXZ01002969">
    <property type="protein sequence ID" value="GMH73996.1"/>
    <property type="molecule type" value="Genomic_DNA"/>
</dbReference>
<feature type="compositionally biased region" description="Low complexity" evidence="1">
    <location>
        <begin position="19"/>
        <end position="30"/>
    </location>
</feature>
<feature type="non-terminal residue" evidence="2">
    <location>
        <position position="1"/>
    </location>
</feature>
<dbReference type="AlphaFoldDB" id="A0A9W7ANY4"/>
<dbReference type="OrthoDB" id="205139at2759"/>
<dbReference type="Proteomes" id="UP001165082">
    <property type="component" value="Unassembled WGS sequence"/>
</dbReference>
<feature type="region of interest" description="Disordered" evidence="1">
    <location>
        <begin position="1"/>
        <end position="70"/>
    </location>
</feature>
<organism evidence="2 3">
    <name type="scientific">Triparma retinervis</name>
    <dbReference type="NCBI Taxonomy" id="2557542"/>
    <lineage>
        <taxon>Eukaryota</taxon>
        <taxon>Sar</taxon>
        <taxon>Stramenopiles</taxon>
        <taxon>Ochrophyta</taxon>
        <taxon>Bolidophyceae</taxon>
        <taxon>Parmales</taxon>
        <taxon>Triparmaceae</taxon>
        <taxon>Triparma</taxon>
    </lineage>
</organism>
<dbReference type="Gene3D" id="2.60.40.1400">
    <property type="entry name" value="G protein-activated inward rectifier potassium channel 1"/>
    <property type="match status" value="1"/>
</dbReference>
<sequence>GGGGGGDGDGQAPRPPSTPLGTSTTSPVPLSRHDSIRPPKVTVPRSTAKNHPYRSGSAAETPKQRARRKYQAAEQREIKAFMKDREAELVVLVEGIDVMTSATLQARHSYRWDDRCGHFL</sequence>
<keyword evidence="3" id="KW-1185">Reference proteome</keyword>
<evidence type="ECO:0000256" key="1">
    <source>
        <dbReference type="SAM" id="MobiDB-lite"/>
    </source>
</evidence>
<accession>A0A9W7ANY4</accession>
<evidence type="ECO:0000313" key="2">
    <source>
        <dbReference type="EMBL" id="GMH73996.1"/>
    </source>
</evidence>
<dbReference type="InterPro" id="IPR014756">
    <property type="entry name" value="Ig_E-set"/>
</dbReference>
<dbReference type="InterPro" id="IPR013518">
    <property type="entry name" value="K_chnl_inward-rec_Kir_cyto"/>
</dbReference>
<name>A0A9W7ANY4_9STRA</name>
<gene>
    <name evidence="2" type="ORF">TrRE_jg2083</name>
</gene>